<evidence type="ECO:0000256" key="1">
    <source>
        <dbReference type="SAM" id="SignalP"/>
    </source>
</evidence>
<sequence>MARVWDLFIPCLILATIEATKANVDNKIQKVYSVQYLESISSNYPFTIVFVGNIEQGDRYYEKFKEFVDEYSKVPKIQFVALNNQTFQTSIFSDFNKEDPFSLYIIKQGGRAFRYNSEEFDLNRVTSFCSKIISKNLDMVPSHKQKCLLPPFTQKDFDEIYEEAGAYIVINEVDSTTLHEKLEIGCLILDAVYSTGAKLSAFFINENTPRAEYFSTFPPFKPSVKRDTLNTRVYIIDTSTLNGDRMVRSYPPGKEYTSEGIKQFIEQFIQDKQDDFDYELDL</sequence>
<keyword evidence="3" id="KW-1185">Reference proteome</keyword>
<keyword evidence="1" id="KW-0732">Signal</keyword>
<feature type="signal peptide" evidence="1">
    <location>
        <begin position="1"/>
        <end position="22"/>
    </location>
</feature>
<gene>
    <name evidence="2" type="ORF">ECRASSUSDP1_LOCUS19528</name>
</gene>
<reference evidence="2" key="1">
    <citation type="submission" date="2023-07" db="EMBL/GenBank/DDBJ databases">
        <authorList>
            <consortium name="AG Swart"/>
            <person name="Singh M."/>
            <person name="Singh A."/>
            <person name="Seah K."/>
            <person name="Emmerich C."/>
        </authorList>
    </citation>
    <scope>NUCLEOTIDE SEQUENCE</scope>
    <source>
        <strain evidence="2">DP1</strain>
    </source>
</reference>
<comment type="caution">
    <text evidence="2">The sequence shown here is derived from an EMBL/GenBank/DDBJ whole genome shotgun (WGS) entry which is preliminary data.</text>
</comment>
<evidence type="ECO:0000313" key="3">
    <source>
        <dbReference type="Proteomes" id="UP001295684"/>
    </source>
</evidence>
<organism evidence="2 3">
    <name type="scientific">Euplotes crassus</name>
    <dbReference type="NCBI Taxonomy" id="5936"/>
    <lineage>
        <taxon>Eukaryota</taxon>
        <taxon>Sar</taxon>
        <taxon>Alveolata</taxon>
        <taxon>Ciliophora</taxon>
        <taxon>Intramacronucleata</taxon>
        <taxon>Spirotrichea</taxon>
        <taxon>Hypotrichia</taxon>
        <taxon>Euplotida</taxon>
        <taxon>Euplotidae</taxon>
        <taxon>Moneuplotes</taxon>
    </lineage>
</organism>
<dbReference type="Proteomes" id="UP001295684">
    <property type="component" value="Unassembled WGS sequence"/>
</dbReference>
<protein>
    <recommendedName>
        <fullName evidence="4">Thioredoxin domain-containing protein</fullName>
    </recommendedName>
</protein>
<name>A0AAD1XRX6_EUPCR</name>
<evidence type="ECO:0000313" key="2">
    <source>
        <dbReference type="EMBL" id="CAI2378133.1"/>
    </source>
</evidence>
<dbReference type="Gene3D" id="3.40.30.10">
    <property type="entry name" value="Glutaredoxin"/>
    <property type="match status" value="1"/>
</dbReference>
<dbReference type="EMBL" id="CAMPGE010019825">
    <property type="protein sequence ID" value="CAI2378133.1"/>
    <property type="molecule type" value="Genomic_DNA"/>
</dbReference>
<proteinExistence type="predicted"/>
<accession>A0AAD1XRX6</accession>
<evidence type="ECO:0008006" key="4">
    <source>
        <dbReference type="Google" id="ProtNLM"/>
    </source>
</evidence>
<dbReference type="AlphaFoldDB" id="A0AAD1XRX6"/>
<feature type="chain" id="PRO_5042008969" description="Thioredoxin domain-containing protein" evidence="1">
    <location>
        <begin position="23"/>
        <end position="282"/>
    </location>
</feature>